<dbReference type="AlphaFoldDB" id="A0A1H9MUW0"/>
<protein>
    <submittedName>
        <fullName evidence="2">Uncharacterized protein</fullName>
    </submittedName>
</protein>
<reference evidence="2 3" key="1">
    <citation type="submission" date="2016-10" db="EMBL/GenBank/DDBJ databases">
        <authorList>
            <person name="de Groot N.N."/>
        </authorList>
    </citation>
    <scope>NUCLEOTIDE SEQUENCE [LARGE SCALE GENOMIC DNA]</scope>
    <source>
        <strain evidence="2 3">A52C2</strain>
    </source>
</reference>
<dbReference type="Proteomes" id="UP000199647">
    <property type="component" value="Unassembled WGS sequence"/>
</dbReference>
<organism evidence="2 3">
    <name type="scientific">Faunimonas pinastri</name>
    <dbReference type="NCBI Taxonomy" id="1855383"/>
    <lineage>
        <taxon>Bacteria</taxon>
        <taxon>Pseudomonadati</taxon>
        <taxon>Pseudomonadota</taxon>
        <taxon>Alphaproteobacteria</taxon>
        <taxon>Hyphomicrobiales</taxon>
        <taxon>Afifellaceae</taxon>
        <taxon>Faunimonas</taxon>
    </lineage>
</organism>
<evidence type="ECO:0000313" key="2">
    <source>
        <dbReference type="EMBL" id="SER27195.1"/>
    </source>
</evidence>
<dbReference type="EMBL" id="FOFG01000014">
    <property type="protein sequence ID" value="SER27195.1"/>
    <property type="molecule type" value="Genomic_DNA"/>
</dbReference>
<gene>
    <name evidence="2" type="ORF">SAMN05216548_11450</name>
</gene>
<sequence>MFVRITEEEAALIAFVPALASVTERYKATASEAAAAESEIAIARERYADDDLEIDDDPIVSNAENGVWVSAWVWVPSETFVCECCNGEWTLDERADSGLCKECERTQAAEEENEDLCRTCGAQYEDGGDGFDGECPSCADKTDQKLHPENYEDQE</sequence>
<evidence type="ECO:0000256" key="1">
    <source>
        <dbReference type="SAM" id="Coils"/>
    </source>
</evidence>
<name>A0A1H9MUW0_9HYPH</name>
<dbReference type="STRING" id="1855383.SAMN05216548_11450"/>
<keyword evidence="3" id="KW-1185">Reference proteome</keyword>
<accession>A0A1H9MUW0</accession>
<feature type="coiled-coil region" evidence="1">
    <location>
        <begin position="19"/>
        <end position="46"/>
    </location>
</feature>
<keyword evidence="1" id="KW-0175">Coiled coil</keyword>
<evidence type="ECO:0000313" key="3">
    <source>
        <dbReference type="Proteomes" id="UP000199647"/>
    </source>
</evidence>
<proteinExistence type="predicted"/>